<dbReference type="PANTHER" id="PTHR45985:SF3">
    <property type="entry name" value="CHITIN DEACETYLASE-LIKE 4"/>
    <property type="match status" value="1"/>
</dbReference>
<evidence type="ECO:0000313" key="3">
    <source>
        <dbReference type="WBParaSite" id="Hba_10895"/>
    </source>
</evidence>
<evidence type="ECO:0000313" key="2">
    <source>
        <dbReference type="Proteomes" id="UP000095283"/>
    </source>
</evidence>
<dbReference type="PANTHER" id="PTHR45985">
    <property type="match status" value="1"/>
</dbReference>
<name>A0A1I7X0D0_HETBA</name>
<proteinExistence type="predicted"/>
<sequence>MPKYVKCAIILRGRKQPGEPCQYSRQCAEAEPGAFCLNLKCACIYGMILSGNGCTFASTECTKRGFIYLEELGECKEVIPPGGRGCSHHLQCSKAYPDAFCHHQICRCPLHTPVAIDGTCGKDCSNGETYSGVTGECLPSML</sequence>
<protein>
    <submittedName>
        <fullName evidence="3">EB domain-containing protein</fullName>
    </submittedName>
</protein>
<feature type="domain" description="EB" evidence="1">
    <location>
        <begin position="14"/>
        <end position="54"/>
    </location>
</feature>
<dbReference type="InterPro" id="IPR052740">
    <property type="entry name" value="CE4"/>
</dbReference>
<feature type="domain" description="EB" evidence="1">
    <location>
        <begin position="65"/>
        <end position="120"/>
    </location>
</feature>
<keyword evidence="2" id="KW-1185">Reference proteome</keyword>
<reference evidence="3" key="1">
    <citation type="submission" date="2016-11" db="UniProtKB">
        <authorList>
            <consortium name="WormBaseParasite"/>
        </authorList>
    </citation>
    <scope>IDENTIFICATION</scope>
</reference>
<evidence type="ECO:0000259" key="1">
    <source>
        <dbReference type="Pfam" id="PF01683"/>
    </source>
</evidence>
<organism evidence="2 3">
    <name type="scientific">Heterorhabditis bacteriophora</name>
    <name type="common">Entomopathogenic nematode worm</name>
    <dbReference type="NCBI Taxonomy" id="37862"/>
    <lineage>
        <taxon>Eukaryota</taxon>
        <taxon>Metazoa</taxon>
        <taxon>Ecdysozoa</taxon>
        <taxon>Nematoda</taxon>
        <taxon>Chromadorea</taxon>
        <taxon>Rhabditida</taxon>
        <taxon>Rhabditina</taxon>
        <taxon>Rhabditomorpha</taxon>
        <taxon>Strongyloidea</taxon>
        <taxon>Heterorhabditidae</taxon>
        <taxon>Heterorhabditis</taxon>
    </lineage>
</organism>
<dbReference type="Pfam" id="PF01683">
    <property type="entry name" value="EB"/>
    <property type="match status" value="2"/>
</dbReference>
<dbReference type="AlphaFoldDB" id="A0A1I7X0D0"/>
<dbReference type="WBParaSite" id="Hba_10895">
    <property type="protein sequence ID" value="Hba_10895"/>
    <property type="gene ID" value="Hba_10895"/>
</dbReference>
<dbReference type="Proteomes" id="UP000095283">
    <property type="component" value="Unplaced"/>
</dbReference>
<accession>A0A1I7X0D0</accession>
<dbReference type="InterPro" id="IPR006149">
    <property type="entry name" value="EB_dom"/>
</dbReference>